<dbReference type="InterPro" id="IPR051082">
    <property type="entry name" value="Pentapeptide-BTB/POZ_domain"/>
</dbReference>
<evidence type="ECO:0008006" key="3">
    <source>
        <dbReference type="Google" id="ProtNLM"/>
    </source>
</evidence>
<accession>A0A917TZI4</accession>
<dbReference type="AlphaFoldDB" id="A0A917TZI4"/>
<keyword evidence="2" id="KW-1185">Reference proteome</keyword>
<name>A0A917TZI4_9ACTN</name>
<comment type="caution">
    <text evidence="1">The sequence shown here is derived from an EMBL/GenBank/DDBJ whole genome shotgun (WGS) entry which is preliminary data.</text>
</comment>
<dbReference type="InterPro" id="IPR001646">
    <property type="entry name" value="5peptide_repeat"/>
</dbReference>
<reference evidence="1" key="2">
    <citation type="submission" date="2020-09" db="EMBL/GenBank/DDBJ databases">
        <authorList>
            <person name="Sun Q."/>
            <person name="Ohkuma M."/>
        </authorList>
    </citation>
    <scope>NUCLEOTIDE SEQUENCE</scope>
    <source>
        <strain evidence="1">JCM 19831</strain>
    </source>
</reference>
<dbReference type="Pfam" id="PF00805">
    <property type="entry name" value="Pentapeptide"/>
    <property type="match status" value="1"/>
</dbReference>
<protein>
    <recommendedName>
        <fullName evidence="3">Pentapeptide repeat-containing protein</fullName>
    </recommendedName>
</protein>
<sequence length="215" mass="23307">MGAVQKIDELAYAAYLQAHAEPLEPDANYTEVHLDGVDLGGVDAAHARFIESAFEGVTFTEGNLDHCRFNDVWVSRNRWVGVKAAETEWLDVSVLDSVLAGVQAYGSRLRRVVFQRCKIDSLNLRGATLVDVEFDGCELNELDCAGATLTNVTFAGSAVKRARFSGVKLKKVDFRGARELDVADGADALRGAIVDERQLLELAPVLAAALGIEVK</sequence>
<dbReference type="SUPFAM" id="SSF141571">
    <property type="entry name" value="Pentapeptide repeat-like"/>
    <property type="match status" value="1"/>
</dbReference>
<dbReference type="PANTHER" id="PTHR14136">
    <property type="entry name" value="BTB_POZ DOMAIN-CONTAINING PROTEIN KCTD9"/>
    <property type="match status" value="1"/>
</dbReference>
<reference evidence="1" key="1">
    <citation type="journal article" date="2014" name="Int. J. Syst. Evol. Microbiol.">
        <title>Complete genome sequence of Corynebacterium casei LMG S-19264T (=DSM 44701T), isolated from a smear-ripened cheese.</title>
        <authorList>
            <consortium name="US DOE Joint Genome Institute (JGI-PGF)"/>
            <person name="Walter F."/>
            <person name="Albersmeier A."/>
            <person name="Kalinowski J."/>
            <person name="Ruckert C."/>
        </authorList>
    </citation>
    <scope>NUCLEOTIDE SEQUENCE</scope>
    <source>
        <strain evidence="1">JCM 19831</strain>
    </source>
</reference>
<dbReference type="Proteomes" id="UP000642070">
    <property type="component" value="Unassembled WGS sequence"/>
</dbReference>
<organism evidence="1 2">
    <name type="scientific">Dactylosporangium sucinum</name>
    <dbReference type="NCBI Taxonomy" id="1424081"/>
    <lineage>
        <taxon>Bacteria</taxon>
        <taxon>Bacillati</taxon>
        <taxon>Actinomycetota</taxon>
        <taxon>Actinomycetes</taxon>
        <taxon>Micromonosporales</taxon>
        <taxon>Micromonosporaceae</taxon>
        <taxon>Dactylosporangium</taxon>
    </lineage>
</organism>
<dbReference type="RefSeq" id="WP_190252510.1">
    <property type="nucleotide sequence ID" value="NZ_BMPI01000026.1"/>
</dbReference>
<dbReference type="Gene3D" id="2.160.20.80">
    <property type="entry name" value="E3 ubiquitin-protein ligase SopA"/>
    <property type="match status" value="1"/>
</dbReference>
<dbReference type="Pfam" id="PF13599">
    <property type="entry name" value="Pentapeptide_4"/>
    <property type="match status" value="1"/>
</dbReference>
<proteinExistence type="predicted"/>
<evidence type="ECO:0000313" key="1">
    <source>
        <dbReference type="EMBL" id="GGM43728.1"/>
    </source>
</evidence>
<gene>
    <name evidence="1" type="ORF">GCM10007977_051620</name>
</gene>
<dbReference type="PANTHER" id="PTHR14136:SF17">
    <property type="entry name" value="BTB_POZ DOMAIN-CONTAINING PROTEIN KCTD9"/>
    <property type="match status" value="1"/>
</dbReference>
<dbReference type="EMBL" id="BMPI01000026">
    <property type="protein sequence ID" value="GGM43728.1"/>
    <property type="molecule type" value="Genomic_DNA"/>
</dbReference>
<evidence type="ECO:0000313" key="2">
    <source>
        <dbReference type="Proteomes" id="UP000642070"/>
    </source>
</evidence>